<organism evidence="2 3">
    <name type="scientific">Caldithrix abyssi DSM 13497</name>
    <dbReference type="NCBI Taxonomy" id="880073"/>
    <lineage>
        <taxon>Bacteria</taxon>
        <taxon>Pseudomonadati</taxon>
        <taxon>Calditrichota</taxon>
        <taxon>Calditrichia</taxon>
        <taxon>Calditrichales</taxon>
        <taxon>Calditrichaceae</taxon>
        <taxon>Caldithrix</taxon>
    </lineage>
</organism>
<evidence type="ECO:0000313" key="4">
    <source>
        <dbReference type="Proteomes" id="UP000183868"/>
    </source>
</evidence>
<sequence>MNTDRDFLINRLIHKVKNELATLQLAVANLNYLLNDFNLSPQQKKQSKEFIGVIQQNLKNTVHSLSRILILTRNNQKRFKQINVAQVLLEIPLGKEKISLKNNKISLIVKTDPLAFQWFLETLLDKFKNCSRIEVESDEVLSRLIFEFKKNEAEQKKALLNSDDIVLSVNNLILKILAEYLNIELIESRASDSDQSLIVSFNPKLEETLDV</sequence>
<evidence type="ECO:0000313" key="3">
    <source>
        <dbReference type="Proteomes" id="UP000004671"/>
    </source>
</evidence>
<proteinExistence type="predicted"/>
<dbReference type="HOGENOM" id="CLU_1303006_0_0_0"/>
<keyword evidence="3" id="KW-1185">Reference proteome</keyword>
<dbReference type="EMBL" id="CM001402">
    <property type="protein sequence ID" value="EHO42283.1"/>
    <property type="molecule type" value="Genomic_DNA"/>
</dbReference>
<dbReference type="PaxDb" id="880073-Calab_2673"/>
<evidence type="ECO:0000313" key="2">
    <source>
        <dbReference type="EMBL" id="EHO42283.1"/>
    </source>
</evidence>
<protein>
    <submittedName>
        <fullName evidence="2">Uncharacterized protein</fullName>
    </submittedName>
</protein>
<accession>H1XQ32</accession>
<name>H1XQ32_CALAY</name>
<dbReference type="AlphaFoldDB" id="H1XQ32"/>
<reference evidence="2 3" key="1">
    <citation type="submission" date="2011-09" db="EMBL/GenBank/DDBJ databases">
        <title>The permanent draft genome of Caldithrix abyssi DSM 13497.</title>
        <authorList>
            <consortium name="US DOE Joint Genome Institute (JGI-PGF)"/>
            <person name="Lucas S."/>
            <person name="Han J."/>
            <person name="Lapidus A."/>
            <person name="Bruce D."/>
            <person name="Goodwin L."/>
            <person name="Pitluck S."/>
            <person name="Peters L."/>
            <person name="Kyrpides N."/>
            <person name="Mavromatis K."/>
            <person name="Ivanova N."/>
            <person name="Mikhailova N."/>
            <person name="Chertkov O."/>
            <person name="Detter J.C."/>
            <person name="Tapia R."/>
            <person name="Han C."/>
            <person name="Land M."/>
            <person name="Hauser L."/>
            <person name="Markowitz V."/>
            <person name="Cheng J.-F."/>
            <person name="Hugenholtz P."/>
            <person name="Woyke T."/>
            <person name="Wu D."/>
            <person name="Spring S."/>
            <person name="Brambilla E."/>
            <person name="Klenk H.-P."/>
            <person name="Eisen J.A."/>
        </authorList>
    </citation>
    <scope>NUCLEOTIDE SEQUENCE [LARGE SCALE GENOMIC DNA]</scope>
    <source>
        <strain evidence="2 3">DSM 13497</strain>
    </source>
</reference>
<dbReference type="RefSeq" id="WP_006929570.1">
    <property type="nucleotide sequence ID" value="NZ_CM001402.1"/>
</dbReference>
<dbReference type="KEGG" id="caby:Cabys_1510"/>
<gene>
    <name evidence="1" type="ORF">Cabys_1510</name>
    <name evidence="2" type="ORF">Calab_2673</name>
</gene>
<evidence type="ECO:0000313" key="1">
    <source>
        <dbReference type="EMBL" id="APF18259.1"/>
    </source>
</evidence>
<reference evidence="1 4" key="2">
    <citation type="submission" date="2016-11" db="EMBL/GenBank/DDBJ databases">
        <title>Genomic analysis of Caldithrix abyssi and proposal of a novel bacterial phylum Caldithrichaeota.</title>
        <authorList>
            <person name="Kublanov I."/>
            <person name="Sigalova O."/>
            <person name="Gavrilov S."/>
            <person name="Lebedinsky A."/>
            <person name="Ivanova N."/>
            <person name="Daum C."/>
            <person name="Reddy T."/>
            <person name="Klenk H.P."/>
            <person name="Goker M."/>
            <person name="Reva O."/>
            <person name="Miroshnichenko M."/>
            <person name="Kyprides N."/>
            <person name="Woyke T."/>
            <person name="Gelfand M."/>
        </authorList>
    </citation>
    <scope>NUCLEOTIDE SEQUENCE [LARGE SCALE GENOMIC DNA]</scope>
    <source>
        <strain evidence="1 4">LF13</strain>
    </source>
</reference>
<dbReference type="EMBL" id="CP018099">
    <property type="protein sequence ID" value="APF18259.1"/>
    <property type="molecule type" value="Genomic_DNA"/>
</dbReference>
<dbReference type="STRING" id="880073.Cabys_1510"/>
<dbReference type="Proteomes" id="UP000004671">
    <property type="component" value="Chromosome"/>
</dbReference>
<dbReference type="Proteomes" id="UP000183868">
    <property type="component" value="Chromosome"/>
</dbReference>
<dbReference type="InParanoid" id="H1XQ32"/>